<keyword evidence="2" id="KW-1185">Reference proteome</keyword>
<organism evidence="1 2">
    <name type="scientific">Mya arenaria</name>
    <name type="common">Soft-shell clam</name>
    <dbReference type="NCBI Taxonomy" id="6604"/>
    <lineage>
        <taxon>Eukaryota</taxon>
        <taxon>Metazoa</taxon>
        <taxon>Spiralia</taxon>
        <taxon>Lophotrochozoa</taxon>
        <taxon>Mollusca</taxon>
        <taxon>Bivalvia</taxon>
        <taxon>Autobranchia</taxon>
        <taxon>Heteroconchia</taxon>
        <taxon>Euheterodonta</taxon>
        <taxon>Imparidentia</taxon>
        <taxon>Neoheterodontei</taxon>
        <taxon>Myida</taxon>
        <taxon>Myoidea</taxon>
        <taxon>Myidae</taxon>
        <taxon>Mya</taxon>
    </lineage>
</organism>
<evidence type="ECO:0000313" key="2">
    <source>
        <dbReference type="Proteomes" id="UP001164746"/>
    </source>
</evidence>
<sequence length="82" mass="9118">MSVGHGHYGYFTELERDIFTYNPLSPDVGLEGNSCLWQIKDVVRGRRAPSGDPPEAIRPGSQLLQHAAAASRLFRYRRACAS</sequence>
<protein>
    <submittedName>
        <fullName evidence="1">Uncharacterized protein</fullName>
    </submittedName>
</protein>
<reference evidence="1" key="1">
    <citation type="submission" date="2022-11" db="EMBL/GenBank/DDBJ databases">
        <title>Centuries of genome instability and evolution in soft-shell clam transmissible cancer (bioRxiv).</title>
        <authorList>
            <person name="Hart S.F.M."/>
            <person name="Yonemitsu M.A."/>
            <person name="Giersch R.M."/>
            <person name="Beal B.F."/>
            <person name="Arriagada G."/>
            <person name="Davis B.W."/>
            <person name="Ostrander E.A."/>
            <person name="Goff S.P."/>
            <person name="Metzger M.J."/>
        </authorList>
    </citation>
    <scope>NUCLEOTIDE SEQUENCE</scope>
    <source>
        <strain evidence="1">MELC-2E11</strain>
        <tissue evidence="1">Siphon/mantle</tissue>
    </source>
</reference>
<gene>
    <name evidence="1" type="ORF">MAR_013265</name>
</gene>
<accession>A0ABY7G3F6</accession>
<name>A0ABY7G3F6_MYAAR</name>
<proteinExistence type="predicted"/>
<evidence type="ECO:0000313" key="1">
    <source>
        <dbReference type="EMBL" id="WAR27561.1"/>
    </source>
</evidence>
<dbReference type="Proteomes" id="UP001164746">
    <property type="component" value="Chromosome 15"/>
</dbReference>
<dbReference type="EMBL" id="CP111026">
    <property type="protein sequence ID" value="WAR27561.1"/>
    <property type="molecule type" value="Genomic_DNA"/>
</dbReference>